<dbReference type="PANTHER" id="PTHR43540">
    <property type="entry name" value="PEROXYUREIDOACRYLATE/UREIDOACRYLATE AMIDOHYDROLASE-RELATED"/>
    <property type="match status" value="1"/>
</dbReference>
<evidence type="ECO:0000256" key="1">
    <source>
        <dbReference type="ARBA" id="ARBA00022801"/>
    </source>
</evidence>
<evidence type="ECO:0000313" key="3">
    <source>
        <dbReference type="EMBL" id="PHM64863.1"/>
    </source>
</evidence>
<dbReference type="Gene3D" id="3.40.50.850">
    <property type="entry name" value="Isochorismatase-like"/>
    <property type="match status" value="1"/>
</dbReference>
<dbReference type="InterPro" id="IPR050272">
    <property type="entry name" value="Isochorismatase-like_hydrls"/>
</dbReference>
<protein>
    <submittedName>
        <fullName evidence="3">Isochorismatase hydrolase family protein</fullName>
    </submittedName>
</protein>
<proteinExistence type="predicted"/>
<dbReference type="PANTHER" id="PTHR43540:SF16">
    <property type="entry name" value="ISOCHORISMATASE-LIKE DOMAIN-CONTAINING PROTEIN"/>
    <property type="match status" value="1"/>
</dbReference>
<accession>A0A2D0KN38</accession>
<dbReference type="Proteomes" id="UP000222366">
    <property type="component" value="Unassembled WGS sequence"/>
</dbReference>
<reference evidence="3 4" key="1">
    <citation type="journal article" date="2017" name="Nat. Microbiol.">
        <title>Natural product diversity associated with the nematode symbionts Photorhabdus and Xenorhabdus.</title>
        <authorList>
            <person name="Tobias N.J."/>
            <person name="Wolff H."/>
            <person name="Djahanschiri B."/>
            <person name="Grundmann F."/>
            <person name="Kronenwerth M."/>
            <person name="Shi Y.M."/>
            <person name="Simonyi S."/>
            <person name="Grun P."/>
            <person name="Shapiro-Ilan D."/>
            <person name="Pidot S.J."/>
            <person name="Stinear T.P."/>
            <person name="Ebersberger I."/>
            <person name="Bode H.B."/>
        </authorList>
    </citation>
    <scope>NUCLEOTIDE SEQUENCE [LARGE SCALE GENOMIC DNA]</scope>
    <source>
        <strain evidence="3 4">DSM 17904</strain>
    </source>
</reference>
<dbReference type="InterPro" id="IPR036380">
    <property type="entry name" value="Isochorismatase-like_sf"/>
</dbReference>
<keyword evidence="1 3" id="KW-0378">Hydrolase</keyword>
<dbReference type="EMBL" id="NJAJ01000023">
    <property type="protein sequence ID" value="PHM64863.1"/>
    <property type="molecule type" value="Genomic_DNA"/>
</dbReference>
<sequence>MTKKAILVLDVINDLVHPEGNVGKDGFYKQAYQRGLIKNIDQLLNFARKKEITIIYVVVGFNENYNEWSPKSKLFKHVKEKKQIILGEWSTQIHEDILPQGREIIIQKNRIDPFFNTNLDLILRTNNIEEIVLTGVSSEFVVLSTALSAHDRDYNIVVLEDCISSSDLHSHECAIHIINKIADVMCSTDFKTKVNI</sequence>
<evidence type="ECO:0000259" key="2">
    <source>
        <dbReference type="Pfam" id="PF00857"/>
    </source>
</evidence>
<name>A0A2D0KN38_9GAMM</name>
<dbReference type="InterPro" id="IPR000868">
    <property type="entry name" value="Isochorismatase-like_dom"/>
</dbReference>
<evidence type="ECO:0000313" key="4">
    <source>
        <dbReference type="Proteomes" id="UP000222366"/>
    </source>
</evidence>
<dbReference type="AlphaFoldDB" id="A0A2D0KN38"/>
<dbReference type="SUPFAM" id="SSF52499">
    <property type="entry name" value="Isochorismatase-like hydrolases"/>
    <property type="match status" value="1"/>
</dbReference>
<keyword evidence="4" id="KW-1185">Reference proteome</keyword>
<dbReference type="CDD" id="cd00431">
    <property type="entry name" value="cysteine_hydrolases"/>
    <property type="match status" value="1"/>
</dbReference>
<dbReference type="GO" id="GO:0016787">
    <property type="term" value="F:hydrolase activity"/>
    <property type="evidence" value="ECO:0007669"/>
    <property type="project" value="UniProtKB-KW"/>
</dbReference>
<organism evidence="3 4">
    <name type="scientific">Xenorhabdus stockiae</name>
    <dbReference type="NCBI Taxonomy" id="351614"/>
    <lineage>
        <taxon>Bacteria</taxon>
        <taxon>Pseudomonadati</taxon>
        <taxon>Pseudomonadota</taxon>
        <taxon>Gammaproteobacteria</taxon>
        <taxon>Enterobacterales</taxon>
        <taxon>Morganellaceae</taxon>
        <taxon>Xenorhabdus</taxon>
    </lineage>
</organism>
<dbReference type="RefSeq" id="WP_099125307.1">
    <property type="nucleotide sequence ID" value="NZ_CAWNRH010000097.1"/>
</dbReference>
<comment type="caution">
    <text evidence="3">The sequence shown here is derived from an EMBL/GenBank/DDBJ whole genome shotgun (WGS) entry which is preliminary data.</text>
</comment>
<dbReference type="Pfam" id="PF00857">
    <property type="entry name" value="Isochorismatase"/>
    <property type="match status" value="1"/>
</dbReference>
<gene>
    <name evidence="3" type="ORF">Xsto_02617</name>
</gene>
<feature type="domain" description="Isochorismatase-like" evidence="2">
    <location>
        <begin position="5"/>
        <end position="188"/>
    </location>
</feature>